<organism evidence="1">
    <name type="scientific">gut metagenome</name>
    <dbReference type="NCBI Taxonomy" id="749906"/>
    <lineage>
        <taxon>unclassified sequences</taxon>
        <taxon>metagenomes</taxon>
        <taxon>organismal metagenomes</taxon>
    </lineage>
</organism>
<name>J9GKW0_9ZZZZ</name>
<reference evidence="1" key="1">
    <citation type="journal article" date="2012" name="PLoS ONE">
        <title>Gene sets for utilization of primary and secondary nutrition supplies in the distal gut of endangered iberian lynx.</title>
        <authorList>
            <person name="Alcaide M."/>
            <person name="Messina E."/>
            <person name="Richter M."/>
            <person name="Bargiela R."/>
            <person name="Peplies J."/>
            <person name="Huws S.A."/>
            <person name="Newbold C.J."/>
            <person name="Golyshin P.N."/>
            <person name="Simon M.A."/>
            <person name="Lopez G."/>
            <person name="Yakimov M.M."/>
            <person name="Ferrer M."/>
        </authorList>
    </citation>
    <scope>NUCLEOTIDE SEQUENCE</scope>
</reference>
<comment type="caution">
    <text evidence="1">The sequence shown here is derived from an EMBL/GenBank/DDBJ whole genome shotgun (WGS) entry which is preliminary data.</text>
</comment>
<evidence type="ECO:0000313" key="1">
    <source>
        <dbReference type="EMBL" id="EJX00340.1"/>
    </source>
</evidence>
<proteinExistence type="predicted"/>
<dbReference type="AlphaFoldDB" id="J9GKW0"/>
<sequence length="37" mass="4452">MEKPLLLHPLFERESAKIDKMDEALELRKKTSVKIWK</sequence>
<protein>
    <submittedName>
        <fullName evidence="1">Uncharacterized protein</fullName>
    </submittedName>
</protein>
<accession>J9GKW0</accession>
<gene>
    <name evidence="1" type="ORF">EVA_11575</name>
</gene>
<dbReference type="EMBL" id="AMCI01003425">
    <property type="protein sequence ID" value="EJX00340.1"/>
    <property type="molecule type" value="Genomic_DNA"/>
</dbReference>